<reference evidence="2" key="1">
    <citation type="submission" date="2018-06" db="EMBL/GenBank/DDBJ databases">
        <authorList>
            <person name="Zhirakovskaya E."/>
        </authorList>
    </citation>
    <scope>NUCLEOTIDE SEQUENCE</scope>
</reference>
<feature type="transmembrane region" description="Helical" evidence="1">
    <location>
        <begin position="6"/>
        <end position="24"/>
    </location>
</feature>
<accession>A0A3B0RMS0</accession>
<evidence type="ECO:0000256" key="1">
    <source>
        <dbReference type="SAM" id="Phobius"/>
    </source>
</evidence>
<protein>
    <submittedName>
        <fullName evidence="2">Uncharacterized protein</fullName>
    </submittedName>
</protein>
<gene>
    <name evidence="2" type="ORF">MNBD_ALPHA02-492</name>
</gene>
<keyword evidence="1" id="KW-0472">Membrane</keyword>
<keyword evidence="1" id="KW-1133">Transmembrane helix</keyword>
<evidence type="ECO:0000313" key="2">
    <source>
        <dbReference type="EMBL" id="VAV89498.1"/>
    </source>
</evidence>
<organism evidence="2">
    <name type="scientific">hydrothermal vent metagenome</name>
    <dbReference type="NCBI Taxonomy" id="652676"/>
    <lineage>
        <taxon>unclassified sequences</taxon>
        <taxon>metagenomes</taxon>
        <taxon>ecological metagenomes</taxon>
    </lineage>
</organism>
<name>A0A3B0RMS0_9ZZZZ</name>
<keyword evidence="1" id="KW-0812">Transmembrane</keyword>
<dbReference type="AlphaFoldDB" id="A0A3B0RMS0"/>
<dbReference type="EMBL" id="UOED01000046">
    <property type="protein sequence ID" value="VAV89498.1"/>
    <property type="molecule type" value="Genomic_DNA"/>
</dbReference>
<sequence>MQVFEMVVLIVAITVIGGIIKSYIDRKHNRGSGSMMDDLMDDLGMSDDDGFYTKKDMARFMDRFEAMEKRIQVLERIATDKGRTLADEIDGLK</sequence>
<proteinExistence type="predicted"/>